<reference evidence="8" key="1">
    <citation type="submission" date="2023-07" db="EMBL/GenBank/DDBJ databases">
        <title>Bifidobacterium aquikefiriaerophilum sp. nov. and Bifidobacterium eccum sp. nov., isolated from water kefir.</title>
        <authorList>
            <person name="Breselge S."/>
            <person name="Bellassi P."/>
            <person name="Barcenilla C."/>
            <person name="Alvarez-Ordonez A."/>
            <person name="Morelli L."/>
            <person name="Cotter P.D."/>
        </authorList>
    </citation>
    <scope>NUCLEOTIDE SEQUENCE</scope>
    <source>
        <strain evidence="8">WK041_4_12</strain>
    </source>
</reference>
<feature type="chain" id="PRO_5044228939" description="Lipoprotein" evidence="7">
    <location>
        <begin position="22"/>
        <end position="296"/>
    </location>
</feature>
<keyword evidence="3" id="KW-0472">Membrane</keyword>
<evidence type="ECO:0000256" key="6">
    <source>
        <dbReference type="PIRNR" id="PIRNR002854"/>
    </source>
</evidence>
<evidence type="ECO:0000256" key="1">
    <source>
        <dbReference type="ARBA" id="ARBA00004635"/>
    </source>
</evidence>
<name>A0AB39U6Z0_9BIFI</name>
<dbReference type="InterPro" id="IPR004872">
    <property type="entry name" value="Lipoprotein_NlpA"/>
</dbReference>
<keyword evidence="2 7" id="KW-0732">Signal</keyword>
<organism evidence="8">
    <name type="scientific">Bifidobacterium aquikefiricola</name>
    <dbReference type="NCBI Taxonomy" id="3059038"/>
    <lineage>
        <taxon>Bacteria</taxon>
        <taxon>Bacillati</taxon>
        <taxon>Actinomycetota</taxon>
        <taxon>Actinomycetes</taxon>
        <taxon>Bifidobacteriales</taxon>
        <taxon>Bifidobacteriaceae</taxon>
        <taxon>Bifidobacterium</taxon>
    </lineage>
</organism>
<evidence type="ECO:0000313" key="8">
    <source>
        <dbReference type="EMBL" id="XDS44727.1"/>
    </source>
</evidence>
<dbReference type="KEGG" id="baqk:QN215_00865"/>
<dbReference type="PANTHER" id="PTHR30429:SF1">
    <property type="entry name" value="D-METHIONINE-BINDING LIPOPROTEIN METQ-RELATED"/>
    <property type="match status" value="1"/>
</dbReference>
<gene>
    <name evidence="8" type="ORF">QN215_00865</name>
</gene>
<accession>A0AB39U6Z0</accession>
<comment type="similarity">
    <text evidence="6">Belongs to the nlpA lipoprotein family.</text>
</comment>
<dbReference type="GO" id="GO:0016020">
    <property type="term" value="C:membrane"/>
    <property type="evidence" value="ECO:0007669"/>
    <property type="project" value="UniProtKB-SubCell"/>
</dbReference>
<keyword evidence="4" id="KW-0564">Palmitate</keyword>
<dbReference type="SUPFAM" id="SSF53850">
    <property type="entry name" value="Periplasmic binding protein-like II"/>
    <property type="match status" value="1"/>
</dbReference>
<sequence>MKSVKTRLIILAAILVTVAVAAVAVFAYNRFSSSESDHVTTVKVGVDSDSYNDIWDAVNAELKEYKSGIQVELVHMDGSQINAATANGELDLNAFQHHAYLDDQNKSEGYDLTTYANTFIQPMNVYSDKIKSLDDLKDGDSVVLPNNPTNLGRALKVLERAGVLKTNPDKGYLPTEADVTDNPKHLVFNPVEYPQVPRLLPDNTVGIINTNVAIDAGLDPIDDAIYSVPVNPGDEYNQPWINIIAGRAKDVKNPAYVKVVEAYGSDSVKKVIEEKHAGQCIYVYSNEVSPNQPAKK</sequence>
<evidence type="ECO:0000256" key="7">
    <source>
        <dbReference type="SAM" id="SignalP"/>
    </source>
</evidence>
<dbReference type="PANTHER" id="PTHR30429">
    <property type="entry name" value="D-METHIONINE-BINDING LIPOPROTEIN METQ"/>
    <property type="match status" value="1"/>
</dbReference>
<feature type="signal peptide" evidence="7">
    <location>
        <begin position="1"/>
        <end position="21"/>
    </location>
</feature>
<keyword evidence="5 6" id="KW-0449">Lipoprotein</keyword>
<protein>
    <recommendedName>
        <fullName evidence="6">Lipoprotein</fullName>
    </recommendedName>
</protein>
<dbReference type="PIRSF" id="PIRSF002854">
    <property type="entry name" value="MetQ"/>
    <property type="match status" value="1"/>
</dbReference>
<evidence type="ECO:0000256" key="5">
    <source>
        <dbReference type="ARBA" id="ARBA00023288"/>
    </source>
</evidence>
<proteinExistence type="inferred from homology"/>
<evidence type="ECO:0000256" key="3">
    <source>
        <dbReference type="ARBA" id="ARBA00023136"/>
    </source>
</evidence>
<dbReference type="RefSeq" id="WP_369344271.1">
    <property type="nucleotide sequence ID" value="NZ_CP129674.1"/>
</dbReference>
<comment type="subcellular location">
    <subcellularLocation>
        <location evidence="1">Membrane</location>
        <topology evidence="1">Lipid-anchor</topology>
    </subcellularLocation>
</comment>
<evidence type="ECO:0000256" key="4">
    <source>
        <dbReference type="ARBA" id="ARBA00023139"/>
    </source>
</evidence>
<dbReference type="EMBL" id="CP129674">
    <property type="protein sequence ID" value="XDS44727.1"/>
    <property type="molecule type" value="Genomic_DNA"/>
</dbReference>
<evidence type="ECO:0000256" key="2">
    <source>
        <dbReference type="ARBA" id="ARBA00022729"/>
    </source>
</evidence>
<dbReference type="Gene3D" id="3.40.190.10">
    <property type="entry name" value="Periplasmic binding protein-like II"/>
    <property type="match status" value="2"/>
</dbReference>
<dbReference type="Pfam" id="PF03180">
    <property type="entry name" value="Lipoprotein_9"/>
    <property type="match status" value="1"/>
</dbReference>
<dbReference type="AlphaFoldDB" id="A0AB39U6Z0"/>